<feature type="compositionally biased region" description="Polar residues" evidence="1">
    <location>
        <begin position="12"/>
        <end position="27"/>
    </location>
</feature>
<dbReference type="AlphaFoldDB" id="A0A3S1BM17"/>
<reference evidence="2 3" key="1">
    <citation type="submission" date="2019-01" db="EMBL/GenBank/DDBJ databases">
        <title>A draft genome assembly of the solar-powered sea slug Elysia chlorotica.</title>
        <authorList>
            <person name="Cai H."/>
            <person name="Li Q."/>
            <person name="Fang X."/>
            <person name="Li J."/>
            <person name="Curtis N.E."/>
            <person name="Altenburger A."/>
            <person name="Shibata T."/>
            <person name="Feng M."/>
            <person name="Maeda T."/>
            <person name="Schwartz J.A."/>
            <person name="Shigenobu S."/>
            <person name="Lundholm N."/>
            <person name="Nishiyama T."/>
            <person name="Yang H."/>
            <person name="Hasebe M."/>
            <person name="Li S."/>
            <person name="Pierce S.K."/>
            <person name="Wang J."/>
        </authorList>
    </citation>
    <scope>NUCLEOTIDE SEQUENCE [LARGE SCALE GENOMIC DNA]</scope>
    <source>
        <strain evidence="2">EC2010</strain>
        <tissue evidence="2">Whole organism of an adult</tissue>
    </source>
</reference>
<sequence length="245" mass="27038">EEASSVLEPGTTWVQYLDSQPESSPHPSHNLLEEGPVAGDNEDRDTEYSDPVADDTNHPVTRTSPIDSPDIQRPRTLNQTENLNAHQVVTQETSEWNSSQTSTSVTSIPLESQQLLRRRTFDQTETTNTYDDLFSGISSSTLSTSVESQQITRQRTVDQIESQNTYEGLSSGISSSILVAHIGEQLNFLPLSTVEVVETNEGEEESSTNRYRLSGRDLARQAANDGAFSMSNVVRSMLEDGSIQL</sequence>
<dbReference type="EMBL" id="RQTK01000222">
    <property type="protein sequence ID" value="RUS83988.1"/>
    <property type="molecule type" value="Genomic_DNA"/>
</dbReference>
<evidence type="ECO:0000313" key="2">
    <source>
        <dbReference type="EMBL" id="RUS83988.1"/>
    </source>
</evidence>
<evidence type="ECO:0000256" key="1">
    <source>
        <dbReference type="SAM" id="MobiDB-lite"/>
    </source>
</evidence>
<gene>
    <name evidence="2" type="ORF">EGW08_008249</name>
</gene>
<protein>
    <submittedName>
        <fullName evidence="2">Uncharacterized protein</fullName>
    </submittedName>
</protein>
<dbReference type="Proteomes" id="UP000271974">
    <property type="component" value="Unassembled WGS sequence"/>
</dbReference>
<feature type="region of interest" description="Disordered" evidence="1">
    <location>
        <begin position="1"/>
        <end position="74"/>
    </location>
</feature>
<proteinExistence type="predicted"/>
<accession>A0A3S1BM17</accession>
<feature type="non-terminal residue" evidence="2">
    <location>
        <position position="1"/>
    </location>
</feature>
<evidence type="ECO:0000313" key="3">
    <source>
        <dbReference type="Proteomes" id="UP000271974"/>
    </source>
</evidence>
<comment type="caution">
    <text evidence="2">The sequence shown here is derived from an EMBL/GenBank/DDBJ whole genome shotgun (WGS) entry which is preliminary data.</text>
</comment>
<organism evidence="2 3">
    <name type="scientific">Elysia chlorotica</name>
    <name type="common">Eastern emerald elysia</name>
    <name type="synonym">Sea slug</name>
    <dbReference type="NCBI Taxonomy" id="188477"/>
    <lineage>
        <taxon>Eukaryota</taxon>
        <taxon>Metazoa</taxon>
        <taxon>Spiralia</taxon>
        <taxon>Lophotrochozoa</taxon>
        <taxon>Mollusca</taxon>
        <taxon>Gastropoda</taxon>
        <taxon>Heterobranchia</taxon>
        <taxon>Euthyneura</taxon>
        <taxon>Panpulmonata</taxon>
        <taxon>Sacoglossa</taxon>
        <taxon>Placobranchoidea</taxon>
        <taxon>Plakobranchidae</taxon>
        <taxon>Elysia</taxon>
    </lineage>
</organism>
<feature type="non-terminal residue" evidence="2">
    <location>
        <position position="245"/>
    </location>
</feature>
<name>A0A3S1BM17_ELYCH</name>
<keyword evidence="3" id="KW-1185">Reference proteome</keyword>